<feature type="transmembrane region" description="Helical" evidence="6">
    <location>
        <begin position="108"/>
        <end position="126"/>
    </location>
</feature>
<evidence type="ECO:0000256" key="5">
    <source>
        <dbReference type="ARBA" id="ARBA00023136"/>
    </source>
</evidence>
<feature type="transmembrane region" description="Helical" evidence="6">
    <location>
        <begin position="249"/>
        <end position="271"/>
    </location>
</feature>
<accession>A0A932MPA4</accession>
<organism evidence="7 8">
    <name type="scientific">Tectimicrobiota bacterium</name>
    <dbReference type="NCBI Taxonomy" id="2528274"/>
    <lineage>
        <taxon>Bacteria</taxon>
        <taxon>Pseudomonadati</taxon>
        <taxon>Nitrospinota/Tectimicrobiota group</taxon>
        <taxon>Candidatus Tectimicrobiota</taxon>
    </lineage>
</organism>
<keyword evidence="3 6" id="KW-0812">Transmembrane</keyword>
<dbReference type="Pfam" id="PF02653">
    <property type="entry name" value="BPD_transp_2"/>
    <property type="match status" value="1"/>
</dbReference>
<dbReference type="GO" id="GO:0005886">
    <property type="term" value="C:plasma membrane"/>
    <property type="evidence" value="ECO:0007669"/>
    <property type="project" value="UniProtKB-SubCell"/>
</dbReference>
<evidence type="ECO:0000256" key="4">
    <source>
        <dbReference type="ARBA" id="ARBA00022989"/>
    </source>
</evidence>
<feature type="transmembrane region" description="Helical" evidence="6">
    <location>
        <begin position="84"/>
        <end position="103"/>
    </location>
</feature>
<evidence type="ECO:0000256" key="1">
    <source>
        <dbReference type="ARBA" id="ARBA00004651"/>
    </source>
</evidence>
<protein>
    <submittedName>
        <fullName evidence="7">Branched-chain amino acid ABC transporter permease</fullName>
    </submittedName>
</protein>
<proteinExistence type="predicted"/>
<dbReference type="Proteomes" id="UP000782312">
    <property type="component" value="Unassembled WGS sequence"/>
</dbReference>
<name>A0A932MPA4_UNCTE</name>
<dbReference type="GO" id="GO:0015658">
    <property type="term" value="F:branched-chain amino acid transmembrane transporter activity"/>
    <property type="evidence" value="ECO:0007669"/>
    <property type="project" value="InterPro"/>
</dbReference>
<feature type="transmembrane region" description="Helical" evidence="6">
    <location>
        <begin position="162"/>
        <end position="189"/>
    </location>
</feature>
<evidence type="ECO:0000313" key="7">
    <source>
        <dbReference type="EMBL" id="MBI3126956.1"/>
    </source>
</evidence>
<gene>
    <name evidence="7" type="ORF">HYZ11_05060</name>
</gene>
<dbReference type="PANTHER" id="PTHR30482:SF17">
    <property type="entry name" value="ABC TRANSPORTER ATP-BINDING PROTEIN"/>
    <property type="match status" value="1"/>
</dbReference>
<evidence type="ECO:0000256" key="6">
    <source>
        <dbReference type="SAM" id="Phobius"/>
    </source>
</evidence>
<dbReference type="EMBL" id="JACPUR010000013">
    <property type="protein sequence ID" value="MBI3126956.1"/>
    <property type="molecule type" value="Genomic_DNA"/>
</dbReference>
<dbReference type="InterPro" id="IPR043428">
    <property type="entry name" value="LivM-like"/>
</dbReference>
<comment type="subcellular location">
    <subcellularLocation>
        <location evidence="1">Cell membrane</location>
        <topology evidence="1">Multi-pass membrane protein</topology>
    </subcellularLocation>
</comment>
<dbReference type="InterPro" id="IPR001851">
    <property type="entry name" value="ABC_transp_permease"/>
</dbReference>
<evidence type="ECO:0000313" key="8">
    <source>
        <dbReference type="Proteomes" id="UP000782312"/>
    </source>
</evidence>
<keyword evidence="5 6" id="KW-0472">Membrane</keyword>
<dbReference type="CDD" id="cd06581">
    <property type="entry name" value="TM_PBP1_LivM_like"/>
    <property type="match status" value="1"/>
</dbReference>
<reference evidence="7" key="1">
    <citation type="submission" date="2020-07" db="EMBL/GenBank/DDBJ databases">
        <title>Huge and variable diversity of episymbiotic CPR bacteria and DPANN archaea in groundwater ecosystems.</title>
        <authorList>
            <person name="He C.Y."/>
            <person name="Keren R."/>
            <person name="Whittaker M."/>
            <person name="Farag I.F."/>
            <person name="Doudna J."/>
            <person name="Cate J.H.D."/>
            <person name="Banfield J.F."/>
        </authorList>
    </citation>
    <scope>NUCLEOTIDE SEQUENCE</scope>
    <source>
        <strain evidence="7">NC_groundwater_763_Ag_S-0.2um_68_21</strain>
    </source>
</reference>
<feature type="transmembrane region" description="Helical" evidence="6">
    <location>
        <begin position="33"/>
        <end position="53"/>
    </location>
</feature>
<feature type="transmembrane region" description="Helical" evidence="6">
    <location>
        <begin position="209"/>
        <end position="229"/>
    </location>
</feature>
<evidence type="ECO:0000256" key="2">
    <source>
        <dbReference type="ARBA" id="ARBA00022475"/>
    </source>
</evidence>
<dbReference type="PANTHER" id="PTHR30482">
    <property type="entry name" value="HIGH-AFFINITY BRANCHED-CHAIN AMINO ACID TRANSPORT SYSTEM PERMEASE"/>
    <property type="match status" value="1"/>
</dbReference>
<dbReference type="AlphaFoldDB" id="A0A932MPA4"/>
<keyword evidence="4 6" id="KW-1133">Transmembrane helix</keyword>
<feature type="transmembrane region" description="Helical" evidence="6">
    <location>
        <begin position="283"/>
        <end position="307"/>
    </location>
</feature>
<sequence length="320" mass="34536">MRALRWTFCLAAAILLLCIPLTGERFYMYLTIQVLILALFAMGFNLLFGYTGLLSFGHAGFYAAGAYATGLLLMRTPLSLLPSILGGALVAGGLGVVIGFFCVRHTRIYFAMLTLAFGMMVYALAFDWKSVTGGDDGLIGIPRGSLWIPGMGAVKMNALWTYYYLVLAITAAGVGMIHRVVHSPFGLVLQGIRENENRAAFAGVPVRRYRLAAFALSSFISGLAGAMVAPLENTVAPTAAHWTKSAAPVLATLLGGIHTFAGPMVGAFLFYVIQEFIERMTEFWLLGFGLVLLVLVLGFRGGVVGYYEAHIRPALCRRLG</sequence>
<comment type="caution">
    <text evidence="7">The sequence shown here is derived from an EMBL/GenBank/DDBJ whole genome shotgun (WGS) entry which is preliminary data.</text>
</comment>
<evidence type="ECO:0000256" key="3">
    <source>
        <dbReference type="ARBA" id="ARBA00022692"/>
    </source>
</evidence>
<keyword evidence="2" id="KW-1003">Cell membrane</keyword>